<protein>
    <submittedName>
        <fullName evidence="3">Uncharacterized protein</fullName>
    </submittedName>
</protein>
<gene>
    <name evidence="3" type="ORF">C800_00674</name>
</gene>
<organism evidence="3 4">
    <name type="scientific">Phocaeicola vulgatus dnLKV7</name>
    <dbReference type="NCBI Taxonomy" id="1235786"/>
    <lineage>
        <taxon>Bacteria</taxon>
        <taxon>Pseudomonadati</taxon>
        <taxon>Bacteroidota</taxon>
        <taxon>Bacteroidia</taxon>
        <taxon>Bacteroidales</taxon>
        <taxon>Bacteroidaceae</taxon>
        <taxon>Phocaeicola</taxon>
    </lineage>
</organism>
<sequence length="114" mass="13441">MNDLFYYMDDFIYYYAWLSIVVGILFIPVKSIYNAFCFSKKEHLERSLNNYHPIKSILKSLIFLYFLHLTTQNKEEIEQLKQRIDIVESTLLLSSESSQKTDSDTLSSIPSLNQ</sequence>
<comment type="caution">
    <text evidence="3">The sequence shown here is derived from an EMBL/GenBank/DDBJ whole genome shotgun (WGS) entry which is preliminary data.</text>
</comment>
<evidence type="ECO:0000313" key="3">
    <source>
        <dbReference type="EMBL" id="EOS05315.1"/>
    </source>
</evidence>
<feature type="compositionally biased region" description="Polar residues" evidence="1">
    <location>
        <begin position="104"/>
        <end position="114"/>
    </location>
</feature>
<keyword evidence="2" id="KW-0472">Membrane</keyword>
<proteinExistence type="predicted"/>
<evidence type="ECO:0000256" key="1">
    <source>
        <dbReference type="SAM" id="MobiDB-lite"/>
    </source>
</evidence>
<feature type="transmembrane region" description="Helical" evidence="2">
    <location>
        <begin position="12"/>
        <end position="33"/>
    </location>
</feature>
<feature type="region of interest" description="Disordered" evidence="1">
    <location>
        <begin position="95"/>
        <end position="114"/>
    </location>
</feature>
<dbReference type="Proteomes" id="UP000014151">
    <property type="component" value="Unassembled WGS sequence"/>
</dbReference>
<accession>R9HVW5</accession>
<evidence type="ECO:0000256" key="2">
    <source>
        <dbReference type="SAM" id="Phobius"/>
    </source>
</evidence>
<dbReference type="AlphaFoldDB" id="R9HVW5"/>
<evidence type="ECO:0000313" key="4">
    <source>
        <dbReference type="Proteomes" id="UP000014151"/>
    </source>
</evidence>
<keyword evidence="2" id="KW-0812">Transmembrane</keyword>
<dbReference type="EMBL" id="ASSN01000005">
    <property type="protein sequence ID" value="EOS05315.1"/>
    <property type="molecule type" value="Genomic_DNA"/>
</dbReference>
<dbReference type="HOGENOM" id="CLU_2116190_0_0_10"/>
<keyword evidence="2" id="KW-1133">Transmembrane helix</keyword>
<reference evidence="3 4" key="1">
    <citation type="submission" date="2013-04" db="EMBL/GenBank/DDBJ databases">
        <title>The Genome Sequence of Bacteroides vulgatus dnLKV7.</title>
        <authorList>
            <consortium name="The Broad Institute Genomics Platform"/>
            <consortium name="The Broad Institute Genome Sequencing Center for Infectious Disease"/>
            <person name="Earl A."/>
            <person name="Xavier R."/>
            <person name="Kuhn K."/>
            <person name="Stappenbeck T."/>
            <person name="Walker B."/>
            <person name="Young S."/>
            <person name="Zeng Q."/>
            <person name="Gargeya S."/>
            <person name="Fitzgerald M."/>
            <person name="Haas B."/>
            <person name="Abouelleil A."/>
            <person name="Allen A.W."/>
            <person name="Alvarado L."/>
            <person name="Arachchi H.M."/>
            <person name="Berlin A.M."/>
            <person name="Chapman S.B."/>
            <person name="Gainer-Dewar J."/>
            <person name="Goldberg J."/>
            <person name="Griggs A."/>
            <person name="Gujja S."/>
            <person name="Hansen M."/>
            <person name="Howarth C."/>
            <person name="Imamovic A."/>
            <person name="Ireland A."/>
            <person name="Larimer J."/>
            <person name="McCowan C."/>
            <person name="Murphy C."/>
            <person name="Pearson M."/>
            <person name="Poon T.W."/>
            <person name="Priest M."/>
            <person name="Roberts A."/>
            <person name="Saif S."/>
            <person name="Shea T."/>
            <person name="Sisk P."/>
            <person name="Sykes S."/>
            <person name="Wortman J."/>
            <person name="Nusbaum C."/>
            <person name="Birren B."/>
        </authorList>
    </citation>
    <scope>NUCLEOTIDE SEQUENCE [LARGE SCALE GENOMIC DNA]</scope>
    <source>
        <strain evidence="4">dnLKV7</strain>
    </source>
</reference>
<name>R9HVW5_PHOVU</name>